<feature type="transmembrane region" description="Helical" evidence="1">
    <location>
        <begin position="6"/>
        <end position="33"/>
    </location>
</feature>
<keyword evidence="1" id="KW-1133">Transmembrane helix</keyword>
<keyword evidence="1" id="KW-0472">Membrane</keyword>
<gene>
    <name evidence="2" type="ORF">J4734_23115</name>
</gene>
<dbReference type="Proteomes" id="UP000664620">
    <property type="component" value="Unassembled WGS sequence"/>
</dbReference>
<protein>
    <submittedName>
        <fullName evidence="2">Uncharacterized protein</fullName>
    </submittedName>
</protein>
<reference evidence="2" key="1">
    <citation type="submission" date="2021-03" db="EMBL/GenBank/DDBJ databases">
        <title>Molecular epidemiology and mechanisms of colistin and carbapenem resistance in Enterobacteriaceae from clinical isolates, the environment and porcine samples in Pretoria, South Africa.</title>
        <authorList>
            <person name="Bogoshi D."/>
            <person name="Mbelle N.M."/>
            <person name="Naidoo V."/>
            <person name="Osei Sekyere J."/>
        </authorList>
    </citation>
    <scope>NUCLEOTIDE SEQUENCE</scope>
    <source>
        <strain evidence="2">C034</strain>
    </source>
</reference>
<name>A0A939NUP6_KLEPN</name>
<proteinExistence type="predicted"/>
<keyword evidence="1" id="KW-0812">Transmembrane</keyword>
<organism evidence="2 3">
    <name type="scientific">Klebsiella pneumoniae</name>
    <dbReference type="NCBI Taxonomy" id="573"/>
    <lineage>
        <taxon>Bacteria</taxon>
        <taxon>Pseudomonadati</taxon>
        <taxon>Pseudomonadota</taxon>
        <taxon>Gammaproteobacteria</taxon>
        <taxon>Enterobacterales</taxon>
        <taxon>Enterobacteriaceae</taxon>
        <taxon>Klebsiella/Raoultella group</taxon>
        <taxon>Klebsiella</taxon>
        <taxon>Klebsiella pneumoniae complex</taxon>
    </lineage>
</organism>
<evidence type="ECO:0000313" key="2">
    <source>
        <dbReference type="EMBL" id="MBO2029552.1"/>
    </source>
</evidence>
<dbReference type="AlphaFoldDB" id="A0A939NUP6"/>
<evidence type="ECO:0000256" key="1">
    <source>
        <dbReference type="SAM" id="Phobius"/>
    </source>
</evidence>
<comment type="caution">
    <text evidence="2">The sequence shown here is derived from an EMBL/GenBank/DDBJ whole genome shotgun (WGS) entry which is preliminary data.</text>
</comment>
<sequence>MWQASFSLLFYALPVYVVRGCGLALSLWCWPLLPDLTMLQFRLCLRLRRPLRYLRHRQRLQ</sequence>
<dbReference type="EMBL" id="JAGETO010000119">
    <property type="protein sequence ID" value="MBO2029552.1"/>
    <property type="molecule type" value="Genomic_DNA"/>
</dbReference>
<accession>A0A939NUP6</accession>
<evidence type="ECO:0000313" key="3">
    <source>
        <dbReference type="Proteomes" id="UP000664620"/>
    </source>
</evidence>